<comment type="caution">
    <text evidence="8">The sequence shown here is derived from an EMBL/GenBank/DDBJ whole genome shotgun (WGS) entry which is preliminary data.</text>
</comment>
<evidence type="ECO:0000256" key="5">
    <source>
        <dbReference type="SAM" id="MobiDB-lite"/>
    </source>
</evidence>
<evidence type="ECO:0000256" key="2">
    <source>
        <dbReference type="ARBA" id="ARBA00022692"/>
    </source>
</evidence>
<organism evidence="8 9">
    <name type="scientific">Endocarpon pusillum</name>
    <dbReference type="NCBI Taxonomy" id="364733"/>
    <lineage>
        <taxon>Eukaryota</taxon>
        <taxon>Fungi</taxon>
        <taxon>Dikarya</taxon>
        <taxon>Ascomycota</taxon>
        <taxon>Pezizomycotina</taxon>
        <taxon>Eurotiomycetes</taxon>
        <taxon>Chaetothyriomycetidae</taxon>
        <taxon>Verrucariales</taxon>
        <taxon>Verrucariaceae</taxon>
        <taxon>Endocarpon</taxon>
    </lineage>
</organism>
<feature type="compositionally biased region" description="Low complexity" evidence="5">
    <location>
        <begin position="411"/>
        <end position="421"/>
    </location>
</feature>
<feature type="region of interest" description="Disordered" evidence="5">
    <location>
        <begin position="396"/>
        <end position="425"/>
    </location>
</feature>
<accession>A0A8H7EAV7</accession>
<dbReference type="OrthoDB" id="5396681at2759"/>
<dbReference type="InterPro" id="IPR045863">
    <property type="entry name" value="CorA_TM1_TM2"/>
</dbReference>
<proteinExistence type="predicted"/>
<dbReference type="Gene3D" id="1.20.58.340">
    <property type="entry name" value="Magnesium transport protein CorA, transmembrane region"/>
    <property type="match status" value="1"/>
</dbReference>
<keyword evidence="3 6" id="KW-1133">Transmembrane helix</keyword>
<dbReference type="InterPro" id="IPR002523">
    <property type="entry name" value="MgTranspt_CorA/ZnTranspt_ZntB"/>
</dbReference>
<dbReference type="Pfam" id="PF01544">
    <property type="entry name" value="CorA"/>
    <property type="match status" value="1"/>
</dbReference>
<comment type="subcellular location">
    <subcellularLocation>
        <location evidence="1">Membrane</location>
        <topology evidence="1">Multi-pass membrane protein</topology>
    </subcellularLocation>
</comment>
<evidence type="ECO:0000313" key="8">
    <source>
        <dbReference type="EMBL" id="KAF7513146.1"/>
    </source>
</evidence>
<dbReference type="Proteomes" id="UP000606974">
    <property type="component" value="Unassembled WGS sequence"/>
</dbReference>
<evidence type="ECO:0000256" key="6">
    <source>
        <dbReference type="SAM" id="Phobius"/>
    </source>
</evidence>
<evidence type="ECO:0000256" key="4">
    <source>
        <dbReference type="ARBA" id="ARBA00023136"/>
    </source>
</evidence>
<dbReference type="EMBL" id="JAACFV010000007">
    <property type="protein sequence ID" value="KAF7513146.1"/>
    <property type="molecule type" value="Genomic_DNA"/>
</dbReference>
<name>A0A8H7EAV7_9EURO</name>
<keyword evidence="2 6" id="KW-0812">Transmembrane</keyword>
<sequence length="574" mass="64288">MMPSAECTTRVIIPPHNSQYVSHKHLKQYLEGRFGMGLDFGEKQINDRWVVWAPNSFTFEHMNSSHLCSQPGVPHVEHHNFAGSPIAGGCNEAQARKLSSILFSGFHAIDVWVQETKKGAVNATVHLQSPDEVDAHFCFSEKLPKFRLIWLSRPSSLAPFRVDYPCLRRMLDIHSIGPPFFDIFLGLRAKGQLLSETGHGLWMASTGRSNNTALATTTLAYSLHYMERRASGTSSQGGTWTERQIGVYHRFAQSTRSNNVMVLLHTGPGNRVSKHLFPIEGTGNQSPDTSPSVDVDIVQTQLHRPLYIHVIIFATYLQSWRWYLDEHGDHCVRLEDEVETIEDVSDPALSFSTLQELRNIESKLLTSATVLGATLRTLNAILGIAGELELERSRTGGNLKTSLREGRRDAGGSAPAMAPSSHSDDLSLHNHISSKDWDLETDRMDLARLVQSTQGYLNSVELIQARIAKLIQMIADGLAHRGNSSLLQLTEKSIDENDSIRTITIITLVYLPAQCVATFFGTNFVNYQVYSRRIQFADDTWLFLAIAAPLTITTLGIWLWVLSRRRREKLKSVC</sequence>
<evidence type="ECO:0000259" key="7">
    <source>
        <dbReference type="Pfam" id="PF26616"/>
    </source>
</evidence>
<reference evidence="8" key="1">
    <citation type="submission" date="2020-02" db="EMBL/GenBank/DDBJ databases">
        <authorList>
            <person name="Palmer J.M."/>
        </authorList>
    </citation>
    <scope>NUCLEOTIDE SEQUENCE</scope>
    <source>
        <strain evidence="8">EPUS1.4</strain>
        <tissue evidence="8">Thallus</tissue>
    </source>
</reference>
<evidence type="ECO:0000313" key="9">
    <source>
        <dbReference type="Proteomes" id="UP000606974"/>
    </source>
</evidence>
<dbReference type="Pfam" id="PF26616">
    <property type="entry name" value="CorA-like"/>
    <property type="match status" value="1"/>
</dbReference>
<protein>
    <recommendedName>
        <fullName evidence="7">CorA-like transporter domain-containing protein</fullName>
    </recommendedName>
</protein>
<dbReference type="InterPro" id="IPR058257">
    <property type="entry name" value="CorA-like_dom"/>
</dbReference>
<dbReference type="SUPFAM" id="SSF144083">
    <property type="entry name" value="Magnesium transport protein CorA, transmembrane region"/>
    <property type="match status" value="1"/>
</dbReference>
<dbReference type="GO" id="GO:0016020">
    <property type="term" value="C:membrane"/>
    <property type="evidence" value="ECO:0007669"/>
    <property type="project" value="UniProtKB-SubCell"/>
</dbReference>
<dbReference type="GO" id="GO:0046873">
    <property type="term" value="F:metal ion transmembrane transporter activity"/>
    <property type="evidence" value="ECO:0007669"/>
    <property type="project" value="InterPro"/>
</dbReference>
<feature type="transmembrane region" description="Helical" evidence="6">
    <location>
        <begin position="541"/>
        <end position="562"/>
    </location>
</feature>
<feature type="domain" description="CorA-like transporter" evidence="7">
    <location>
        <begin position="102"/>
        <end position="326"/>
    </location>
</feature>
<dbReference type="AlphaFoldDB" id="A0A8H7EAV7"/>
<evidence type="ECO:0000256" key="1">
    <source>
        <dbReference type="ARBA" id="ARBA00004141"/>
    </source>
</evidence>
<keyword evidence="4 6" id="KW-0472">Membrane</keyword>
<gene>
    <name evidence="8" type="ORF">GJ744_010542</name>
</gene>
<evidence type="ECO:0000256" key="3">
    <source>
        <dbReference type="ARBA" id="ARBA00022989"/>
    </source>
</evidence>
<keyword evidence="9" id="KW-1185">Reference proteome</keyword>